<dbReference type="Gene3D" id="1.20.58.300">
    <property type="entry name" value="FlgN-like"/>
    <property type="match status" value="1"/>
</dbReference>
<keyword evidence="5" id="KW-0282">Flagellum</keyword>
<evidence type="ECO:0000313" key="6">
    <source>
        <dbReference type="Proteomes" id="UP000000238"/>
    </source>
</evidence>
<dbReference type="EMBL" id="CP000155">
    <property type="protein sequence ID" value="ABC31420.1"/>
    <property type="molecule type" value="Genomic_DNA"/>
</dbReference>
<evidence type="ECO:0000256" key="2">
    <source>
        <dbReference type="ARBA" id="ARBA00007703"/>
    </source>
</evidence>
<dbReference type="eggNOG" id="COG3418">
    <property type="taxonomic scope" value="Bacteria"/>
</dbReference>
<accession>Q2SD54</accession>
<dbReference type="RefSeq" id="WP_011398485.1">
    <property type="nucleotide sequence ID" value="NC_007645.1"/>
</dbReference>
<dbReference type="InterPro" id="IPR007809">
    <property type="entry name" value="FlgN-like"/>
</dbReference>
<evidence type="ECO:0000256" key="1">
    <source>
        <dbReference type="ARBA" id="ARBA00002397"/>
    </source>
</evidence>
<comment type="function">
    <text evidence="1">Required for the efficient initiation of filament assembly.</text>
</comment>
<dbReference type="Proteomes" id="UP000000238">
    <property type="component" value="Chromosome"/>
</dbReference>
<proteinExistence type="inferred from homology"/>
<dbReference type="GO" id="GO:0044780">
    <property type="term" value="P:bacterial-type flagellum assembly"/>
    <property type="evidence" value="ECO:0007669"/>
    <property type="project" value="InterPro"/>
</dbReference>
<evidence type="ECO:0000256" key="4">
    <source>
        <dbReference type="SAM" id="Coils"/>
    </source>
</evidence>
<name>Q2SD54_HAHCH</name>
<dbReference type="InterPro" id="IPR036679">
    <property type="entry name" value="FlgN-like_sf"/>
</dbReference>
<dbReference type="OrthoDB" id="5734604at2"/>
<dbReference type="KEGG" id="hch:HCH_04722"/>
<keyword evidence="5" id="KW-0969">Cilium</keyword>
<dbReference type="Pfam" id="PF05130">
    <property type="entry name" value="FlgN"/>
    <property type="match status" value="1"/>
</dbReference>
<sequence length="154" mass="17573">MSADLKVFIDLLKQDLQTLSQLEDVLQQERDSLEQSDIETLQRIIESKLPLLQQIESHARARMQWVSQTGLSIDRFLSLLKEKAPPVMKLYRQCESCLANIHKLNEVNGRIIARSQQRTTKMMQIIRGQSQHMQLYGKNGAEKSVGEGQAIAQA</sequence>
<keyword evidence="5" id="KW-0966">Cell projection</keyword>
<organism evidence="5 6">
    <name type="scientific">Hahella chejuensis (strain KCTC 2396)</name>
    <dbReference type="NCBI Taxonomy" id="349521"/>
    <lineage>
        <taxon>Bacteria</taxon>
        <taxon>Pseudomonadati</taxon>
        <taxon>Pseudomonadota</taxon>
        <taxon>Gammaproteobacteria</taxon>
        <taxon>Oceanospirillales</taxon>
        <taxon>Hahellaceae</taxon>
        <taxon>Hahella</taxon>
    </lineage>
</organism>
<protein>
    <submittedName>
        <fullName evidence="5">Putative flagella synthesis protein FlgN</fullName>
    </submittedName>
</protein>
<keyword evidence="3" id="KW-1005">Bacterial flagellum biogenesis</keyword>
<evidence type="ECO:0000313" key="5">
    <source>
        <dbReference type="EMBL" id="ABC31420.1"/>
    </source>
</evidence>
<comment type="similarity">
    <text evidence="2">Belongs to the FlgN family.</text>
</comment>
<dbReference type="STRING" id="349521.HCH_04722"/>
<reference evidence="5 6" key="1">
    <citation type="journal article" date="2005" name="Nucleic Acids Res.">
        <title>Genomic blueprint of Hahella chejuensis, a marine microbe producing an algicidal agent.</title>
        <authorList>
            <person name="Jeong H."/>
            <person name="Yim J.H."/>
            <person name="Lee C."/>
            <person name="Choi S.-H."/>
            <person name="Park Y.K."/>
            <person name="Yoon S.H."/>
            <person name="Hur C.-G."/>
            <person name="Kang H.-Y."/>
            <person name="Kim D."/>
            <person name="Lee H.H."/>
            <person name="Park K.H."/>
            <person name="Park S.-H."/>
            <person name="Park H.-S."/>
            <person name="Lee H.K."/>
            <person name="Oh T.K."/>
            <person name="Kim J.F."/>
        </authorList>
    </citation>
    <scope>NUCLEOTIDE SEQUENCE [LARGE SCALE GENOMIC DNA]</scope>
    <source>
        <strain evidence="5 6">KCTC 2396</strain>
    </source>
</reference>
<evidence type="ECO:0000256" key="3">
    <source>
        <dbReference type="ARBA" id="ARBA00022795"/>
    </source>
</evidence>
<gene>
    <name evidence="5" type="ordered locus">HCH_04722</name>
</gene>
<dbReference type="AlphaFoldDB" id="Q2SD54"/>
<keyword evidence="6" id="KW-1185">Reference proteome</keyword>
<dbReference type="SUPFAM" id="SSF140566">
    <property type="entry name" value="FlgN-like"/>
    <property type="match status" value="1"/>
</dbReference>
<dbReference type="HOGENOM" id="CLU_138472_0_0_6"/>
<keyword evidence="4" id="KW-0175">Coiled coil</keyword>
<feature type="coiled-coil region" evidence="4">
    <location>
        <begin position="9"/>
        <end position="39"/>
    </location>
</feature>